<dbReference type="EMBL" id="CAJVPV010057570">
    <property type="protein sequence ID" value="CAG8786948.1"/>
    <property type="molecule type" value="Genomic_DNA"/>
</dbReference>
<reference evidence="1" key="1">
    <citation type="submission" date="2021-06" db="EMBL/GenBank/DDBJ databases">
        <authorList>
            <person name="Kallberg Y."/>
            <person name="Tangrot J."/>
            <person name="Rosling A."/>
        </authorList>
    </citation>
    <scope>NUCLEOTIDE SEQUENCE</scope>
    <source>
        <strain evidence="1">CL551</strain>
    </source>
</reference>
<name>A0A9N9JPZ7_9GLOM</name>
<feature type="non-terminal residue" evidence="1">
    <location>
        <position position="1"/>
    </location>
</feature>
<dbReference type="Proteomes" id="UP000789342">
    <property type="component" value="Unassembled WGS sequence"/>
</dbReference>
<comment type="caution">
    <text evidence="1">The sequence shown here is derived from an EMBL/GenBank/DDBJ whole genome shotgun (WGS) entry which is preliminary data.</text>
</comment>
<feature type="non-terminal residue" evidence="1">
    <location>
        <position position="49"/>
    </location>
</feature>
<keyword evidence="2" id="KW-1185">Reference proteome</keyword>
<organism evidence="1 2">
    <name type="scientific">Acaulospora morrowiae</name>
    <dbReference type="NCBI Taxonomy" id="94023"/>
    <lineage>
        <taxon>Eukaryota</taxon>
        <taxon>Fungi</taxon>
        <taxon>Fungi incertae sedis</taxon>
        <taxon>Mucoromycota</taxon>
        <taxon>Glomeromycotina</taxon>
        <taxon>Glomeromycetes</taxon>
        <taxon>Diversisporales</taxon>
        <taxon>Acaulosporaceae</taxon>
        <taxon>Acaulospora</taxon>
    </lineage>
</organism>
<dbReference type="OrthoDB" id="2439304at2759"/>
<proteinExistence type="predicted"/>
<evidence type="ECO:0000313" key="1">
    <source>
        <dbReference type="EMBL" id="CAG8786948.1"/>
    </source>
</evidence>
<accession>A0A9N9JPZ7</accession>
<sequence length="49" mass="5776">AYKLDPQYCGETLNPKRWDAIIERELMCLAEPENEDQVLEEFTEFVGKI</sequence>
<dbReference type="AlphaFoldDB" id="A0A9N9JPZ7"/>
<evidence type="ECO:0000313" key="2">
    <source>
        <dbReference type="Proteomes" id="UP000789342"/>
    </source>
</evidence>
<gene>
    <name evidence="1" type="ORF">AMORRO_LOCUS17808</name>
</gene>
<protein>
    <submittedName>
        <fullName evidence="1">13554_t:CDS:1</fullName>
    </submittedName>
</protein>